<dbReference type="Proteomes" id="UP001152622">
    <property type="component" value="Chromosome 8"/>
</dbReference>
<keyword evidence="3" id="KW-1185">Reference proteome</keyword>
<comment type="caution">
    <text evidence="2">The sequence shown here is derived from an EMBL/GenBank/DDBJ whole genome shotgun (WGS) entry which is preliminary data.</text>
</comment>
<dbReference type="AlphaFoldDB" id="A0A9Q1F572"/>
<dbReference type="EMBL" id="JAINUF010000008">
    <property type="protein sequence ID" value="KAJ8351412.1"/>
    <property type="molecule type" value="Genomic_DNA"/>
</dbReference>
<feature type="compositionally biased region" description="Polar residues" evidence="1">
    <location>
        <begin position="56"/>
        <end position="69"/>
    </location>
</feature>
<name>A0A9Q1F572_SYNKA</name>
<sequence>MTVIKARTGGGQRFLFQQGVPQFPFAVMTSTVFSSPADLPARAGEELPERINNEQVKTNTRRSTPSGTAKMQYPELTQGGGRAAKGTRPEAMVKAVLGGGASRCMCKVCKKQR</sequence>
<accession>A0A9Q1F572</accession>
<proteinExistence type="predicted"/>
<evidence type="ECO:0000313" key="3">
    <source>
        <dbReference type="Proteomes" id="UP001152622"/>
    </source>
</evidence>
<evidence type="ECO:0000313" key="2">
    <source>
        <dbReference type="EMBL" id="KAJ8351412.1"/>
    </source>
</evidence>
<evidence type="ECO:0000256" key="1">
    <source>
        <dbReference type="SAM" id="MobiDB-lite"/>
    </source>
</evidence>
<feature type="region of interest" description="Disordered" evidence="1">
    <location>
        <begin position="56"/>
        <end position="87"/>
    </location>
</feature>
<reference evidence="2" key="1">
    <citation type="journal article" date="2023" name="Science">
        <title>Genome structures resolve the early diversification of teleost fishes.</title>
        <authorList>
            <person name="Parey E."/>
            <person name="Louis A."/>
            <person name="Montfort J."/>
            <person name="Bouchez O."/>
            <person name="Roques C."/>
            <person name="Iampietro C."/>
            <person name="Lluch J."/>
            <person name="Castinel A."/>
            <person name="Donnadieu C."/>
            <person name="Desvignes T."/>
            <person name="Floi Bucao C."/>
            <person name="Jouanno E."/>
            <person name="Wen M."/>
            <person name="Mejri S."/>
            <person name="Dirks R."/>
            <person name="Jansen H."/>
            <person name="Henkel C."/>
            <person name="Chen W.J."/>
            <person name="Zahm M."/>
            <person name="Cabau C."/>
            <person name="Klopp C."/>
            <person name="Thompson A.W."/>
            <person name="Robinson-Rechavi M."/>
            <person name="Braasch I."/>
            <person name="Lecointre G."/>
            <person name="Bobe J."/>
            <person name="Postlethwait J.H."/>
            <person name="Berthelot C."/>
            <person name="Roest Crollius H."/>
            <person name="Guiguen Y."/>
        </authorList>
    </citation>
    <scope>NUCLEOTIDE SEQUENCE</scope>
    <source>
        <strain evidence="2">WJC10195</strain>
    </source>
</reference>
<gene>
    <name evidence="2" type="ORF">SKAU_G00228880</name>
</gene>
<protein>
    <submittedName>
        <fullName evidence="2">Uncharacterized protein</fullName>
    </submittedName>
</protein>
<organism evidence="2 3">
    <name type="scientific">Synaphobranchus kaupii</name>
    <name type="common">Kaup's arrowtooth eel</name>
    <dbReference type="NCBI Taxonomy" id="118154"/>
    <lineage>
        <taxon>Eukaryota</taxon>
        <taxon>Metazoa</taxon>
        <taxon>Chordata</taxon>
        <taxon>Craniata</taxon>
        <taxon>Vertebrata</taxon>
        <taxon>Euteleostomi</taxon>
        <taxon>Actinopterygii</taxon>
        <taxon>Neopterygii</taxon>
        <taxon>Teleostei</taxon>
        <taxon>Anguilliformes</taxon>
        <taxon>Synaphobranchidae</taxon>
        <taxon>Synaphobranchus</taxon>
    </lineage>
</organism>